<evidence type="ECO:0000313" key="3">
    <source>
        <dbReference type="Proteomes" id="UP001151760"/>
    </source>
</evidence>
<accession>A0ABQ5II87</accession>
<sequence>MVAAAMKLMALNFAKLDKFERLDFRRCQKKMHFLLSGMTVIAFGFHALWCYNIDKTCCGGEACHLDEQNPRCLEDWENLDFQDLVVDGECFQVEVVDFENQKVVERHVVVEMDYKCPVANYPWFKHRDHLVTFEVEEVLECVLLLEMDLDRA</sequence>
<evidence type="ECO:0000256" key="1">
    <source>
        <dbReference type="SAM" id="Phobius"/>
    </source>
</evidence>
<reference evidence="2" key="1">
    <citation type="journal article" date="2022" name="Int. J. Mol. Sci.">
        <title>Draft Genome of Tanacetum Coccineum: Genomic Comparison of Closely Related Tanacetum-Family Plants.</title>
        <authorList>
            <person name="Yamashiro T."/>
            <person name="Shiraishi A."/>
            <person name="Nakayama K."/>
            <person name="Satake H."/>
        </authorList>
    </citation>
    <scope>NUCLEOTIDE SEQUENCE</scope>
</reference>
<evidence type="ECO:0000313" key="2">
    <source>
        <dbReference type="EMBL" id="GJT99879.1"/>
    </source>
</evidence>
<keyword evidence="1" id="KW-0812">Transmembrane</keyword>
<feature type="transmembrane region" description="Helical" evidence="1">
    <location>
        <begin position="31"/>
        <end position="49"/>
    </location>
</feature>
<keyword evidence="1" id="KW-1133">Transmembrane helix</keyword>
<evidence type="ECO:0008006" key="4">
    <source>
        <dbReference type="Google" id="ProtNLM"/>
    </source>
</evidence>
<protein>
    <recommendedName>
        <fullName evidence="4">Transmembrane protein</fullName>
    </recommendedName>
</protein>
<organism evidence="2 3">
    <name type="scientific">Tanacetum coccineum</name>
    <dbReference type="NCBI Taxonomy" id="301880"/>
    <lineage>
        <taxon>Eukaryota</taxon>
        <taxon>Viridiplantae</taxon>
        <taxon>Streptophyta</taxon>
        <taxon>Embryophyta</taxon>
        <taxon>Tracheophyta</taxon>
        <taxon>Spermatophyta</taxon>
        <taxon>Magnoliopsida</taxon>
        <taxon>eudicotyledons</taxon>
        <taxon>Gunneridae</taxon>
        <taxon>Pentapetalae</taxon>
        <taxon>asterids</taxon>
        <taxon>campanulids</taxon>
        <taxon>Asterales</taxon>
        <taxon>Asteraceae</taxon>
        <taxon>Asteroideae</taxon>
        <taxon>Anthemideae</taxon>
        <taxon>Anthemidinae</taxon>
        <taxon>Tanacetum</taxon>
    </lineage>
</organism>
<gene>
    <name evidence="2" type="ORF">Tco_1110218</name>
</gene>
<reference evidence="2" key="2">
    <citation type="submission" date="2022-01" db="EMBL/GenBank/DDBJ databases">
        <authorList>
            <person name="Yamashiro T."/>
            <person name="Shiraishi A."/>
            <person name="Satake H."/>
            <person name="Nakayama K."/>
        </authorList>
    </citation>
    <scope>NUCLEOTIDE SEQUENCE</scope>
</reference>
<keyword evidence="3" id="KW-1185">Reference proteome</keyword>
<dbReference type="Proteomes" id="UP001151760">
    <property type="component" value="Unassembled WGS sequence"/>
</dbReference>
<name>A0ABQ5II87_9ASTR</name>
<dbReference type="EMBL" id="BQNB010020810">
    <property type="protein sequence ID" value="GJT99879.1"/>
    <property type="molecule type" value="Genomic_DNA"/>
</dbReference>
<comment type="caution">
    <text evidence="2">The sequence shown here is derived from an EMBL/GenBank/DDBJ whole genome shotgun (WGS) entry which is preliminary data.</text>
</comment>
<keyword evidence="1" id="KW-0472">Membrane</keyword>
<proteinExistence type="predicted"/>